<evidence type="ECO:0000313" key="1">
    <source>
        <dbReference type="EMBL" id="GFM32600.1"/>
    </source>
</evidence>
<keyword evidence="2" id="KW-1185">Reference proteome</keyword>
<name>A0A7J0BFX9_9BACT</name>
<accession>A0A7J0BFX9</accession>
<evidence type="ECO:0000313" key="2">
    <source>
        <dbReference type="Proteomes" id="UP000503840"/>
    </source>
</evidence>
<gene>
    <name evidence="1" type="ORF">DSM101010T_09650</name>
</gene>
<dbReference type="AlphaFoldDB" id="A0A7J0BFX9"/>
<dbReference type="EMBL" id="BLVO01000012">
    <property type="protein sequence ID" value="GFM32600.1"/>
    <property type="molecule type" value="Genomic_DNA"/>
</dbReference>
<dbReference type="Proteomes" id="UP000503840">
    <property type="component" value="Unassembled WGS sequence"/>
</dbReference>
<dbReference type="Gene3D" id="1.25.40.10">
    <property type="entry name" value="Tetratricopeptide repeat domain"/>
    <property type="match status" value="1"/>
</dbReference>
<dbReference type="SUPFAM" id="SSF48452">
    <property type="entry name" value="TPR-like"/>
    <property type="match status" value="1"/>
</dbReference>
<sequence length="261" mass="29567">MAEEQVQESTLDTLLKGFRPAGFFSSAGKATTHQSKAAVNPRQILWSVRTLDNGAVEISPLVAGFPAPANMRMHKKIERPKFLEQYWPEPELFFQEAMTQFAARGDLIGYPQTLKELVKASLPLVLVYLATGQRAKAETVIDFLVARSVPMCEKQKKLLNRVAVELRREGKCESALDCYASVEKYYGEDEHLHFNIARTLWDMRRLKDCLHHLERCLQINPHLAVARQFRDKLVKMLAQKKAASQAPKKGLVVDSSFKVSL</sequence>
<dbReference type="RefSeq" id="WP_174404295.1">
    <property type="nucleotide sequence ID" value="NZ_BLVO01000012.1"/>
</dbReference>
<proteinExistence type="predicted"/>
<reference evidence="1 2" key="1">
    <citation type="submission" date="2020-05" db="EMBL/GenBank/DDBJ databases">
        <title>Draft genome sequence of Desulfovibrio sp. strain HN2T.</title>
        <authorList>
            <person name="Ueno A."/>
            <person name="Tamazawa S."/>
            <person name="Tamamura S."/>
            <person name="Murakami T."/>
            <person name="Kiyama T."/>
            <person name="Inomata H."/>
            <person name="Amano Y."/>
            <person name="Miyakawa K."/>
            <person name="Tamaki H."/>
            <person name="Naganuma T."/>
            <person name="Kaneko K."/>
        </authorList>
    </citation>
    <scope>NUCLEOTIDE SEQUENCE [LARGE SCALE GENOMIC DNA]</scope>
    <source>
        <strain evidence="1 2">HN2</strain>
    </source>
</reference>
<protein>
    <submittedName>
        <fullName evidence="1">Uncharacterized protein</fullName>
    </submittedName>
</protein>
<comment type="caution">
    <text evidence="1">The sequence shown here is derived from an EMBL/GenBank/DDBJ whole genome shotgun (WGS) entry which is preliminary data.</text>
</comment>
<organism evidence="1 2">
    <name type="scientific">Desulfovibrio subterraneus</name>
    <dbReference type="NCBI Taxonomy" id="2718620"/>
    <lineage>
        <taxon>Bacteria</taxon>
        <taxon>Pseudomonadati</taxon>
        <taxon>Thermodesulfobacteriota</taxon>
        <taxon>Desulfovibrionia</taxon>
        <taxon>Desulfovibrionales</taxon>
        <taxon>Desulfovibrionaceae</taxon>
        <taxon>Desulfovibrio</taxon>
    </lineage>
</organism>
<dbReference type="InterPro" id="IPR011990">
    <property type="entry name" value="TPR-like_helical_dom_sf"/>
</dbReference>